<accession>A0A7S2PK35</accession>
<reference evidence="1" key="1">
    <citation type="submission" date="2021-01" db="EMBL/GenBank/DDBJ databases">
        <authorList>
            <person name="Corre E."/>
            <person name="Pelletier E."/>
            <person name="Niang G."/>
            <person name="Scheremetjew M."/>
            <person name="Finn R."/>
            <person name="Kale V."/>
            <person name="Holt S."/>
            <person name="Cochrane G."/>
            <person name="Meng A."/>
            <person name="Brown T."/>
            <person name="Cohen L."/>
        </authorList>
    </citation>
    <scope>NUCLEOTIDE SEQUENCE</scope>
    <source>
        <strain evidence="1">SM1012Den-03</strain>
    </source>
</reference>
<dbReference type="EMBL" id="HBGZ01014797">
    <property type="protein sequence ID" value="CAD9601712.1"/>
    <property type="molecule type" value="Transcribed_RNA"/>
</dbReference>
<name>A0A7S2PK35_9STRA</name>
<gene>
    <name evidence="1" type="ORF">SMAR0320_LOCUS10570</name>
</gene>
<evidence type="ECO:0000313" key="1">
    <source>
        <dbReference type="EMBL" id="CAD9601712.1"/>
    </source>
</evidence>
<sequence>MPILTLLSRRASVAVLTAAIILLASSSPTLSFLHQRTHHHQSSITRPSSTPPLLQMAKSYGPQDAEIISSSNDNTNNIKAEFTSLLNAVVTSNKPEELPSLLATNIEMILSAMNTNGLIEQVIQEDIQTQSTNAERLDELSSAVNVIVSFVETFVEEAQSMDEVYKQLMGKIFQSISPNNQEGGGDTAAAPFGEVALEELLADEKEAFTPGFLRHVDGECNRIASLKTISPESAKMLEILRVIQARILEELGKGIGEGAIVLGQLLGYDEKAERLAVLDAGLAVRGVDFAHELKGLTSEALEGFQGVQGDVDPGLVKSVEEIDERIQQFIEKSSQHFQ</sequence>
<organism evidence="1">
    <name type="scientific">Skeletonema marinoi</name>
    <dbReference type="NCBI Taxonomy" id="267567"/>
    <lineage>
        <taxon>Eukaryota</taxon>
        <taxon>Sar</taxon>
        <taxon>Stramenopiles</taxon>
        <taxon>Ochrophyta</taxon>
        <taxon>Bacillariophyta</taxon>
        <taxon>Coscinodiscophyceae</taxon>
        <taxon>Thalassiosirophycidae</taxon>
        <taxon>Thalassiosirales</taxon>
        <taxon>Skeletonemataceae</taxon>
        <taxon>Skeletonema</taxon>
        <taxon>Skeletonema marinoi-dohrnii complex</taxon>
    </lineage>
</organism>
<protein>
    <submittedName>
        <fullName evidence="1">Uncharacterized protein</fullName>
    </submittedName>
</protein>
<dbReference type="AlphaFoldDB" id="A0A7S2PK35"/>
<proteinExistence type="predicted"/>